<organism evidence="8 9">
    <name type="scientific">Candidatus Methanoperedens nitratireducens</name>
    <dbReference type="NCBI Taxonomy" id="1392998"/>
    <lineage>
        <taxon>Archaea</taxon>
        <taxon>Methanobacteriati</taxon>
        <taxon>Methanobacteriota</taxon>
        <taxon>Stenosarchaea group</taxon>
        <taxon>Methanomicrobia</taxon>
        <taxon>Methanosarcinales</taxon>
        <taxon>ANME-2 cluster</taxon>
        <taxon>Candidatus Methanoperedentaceae</taxon>
        <taxon>Candidatus Methanoperedens</taxon>
    </lineage>
</organism>
<gene>
    <name evidence="8" type="primary">pyrE_2</name>
    <name evidence="6" type="synonym">pyrE</name>
    <name evidence="8" type="ORF">MPEBLZ_02395</name>
</gene>
<dbReference type="GO" id="GO:0004588">
    <property type="term" value="F:orotate phosphoribosyltransferase activity"/>
    <property type="evidence" value="ECO:0007669"/>
    <property type="project" value="UniProtKB-UniRule"/>
</dbReference>
<dbReference type="Gene3D" id="3.40.50.2020">
    <property type="match status" value="2"/>
</dbReference>
<reference evidence="8 9" key="1">
    <citation type="submission" date="2015-09" db="EMBL/GenBank/DDBJ databases">
        <title>A metagenomics-based metabolic model of nitrate-dependent anaerobic oxidation of methane by Methanoperedens-like archaea.</title>
        <authorList>
            <person name="Arshad A."/>
            <person name="Speth D.R."/>
            <person name="De Graaf R.M."/>
            <person name="Op Den Camp H.J."/>
            <person name="Jetten M.S."/>
            <person name="Welte C.U."/>
        </authorList>
    </citation>
    <scope>NUCLEOTIDE SEQUENCE [LARGE SCALE GENOMIC DNA]</scope>
</reference>
<feature type="domain" description="Phosphoribosyltransferase" evidence="7">
    <location>
        <begin position="50"/>
        <end position="157"/>
    </location>
</feature>
<protein>
    <recommendedName>
        <fullName evidence="2 6">Orotate phosphoribosyltransferase</fullName>
        <shortName evidence="6">OPRT</shortName>
        <shortName evidence="6">OPRTase</shortName>
        <ecNumber evidence="2 6">2.4.2.10</ecNumber>
    </recommendedName>
</protein>
<comment type="caution">
    <text evidence="6">Lacks conserved residue(s) required for the propagation of feature annotation.</text>
</comment>
<comment type="caution">
    <text evidence="8">The sequence shown here is derived from an EMBL/GenBank/DDBJ whole genome shotgun (WGS) entry which is preliminary data.</text>
</comment>
<feature type="domain" description="Phosphoribosyltransferase" evidence="7">
    <location>
        <begin position="286"/>
        <end position="372"/>
    </location>
</feature>
<dbReference type="GO" id="GO:0000287">
    <property type="term" value="F:magnesium ion binding"/>
    <property type="evidence" value="ECO:0007669"/>
    <property type="project" value="UniProtKB-UniRule"/>
</dbReference>
<sequence length="432" mass="48127">MLTPEEVAGILLDIGAVSLNPANPFMYASGILSPVYIDCRLLGSFPNERKSIINTLIENINNFCEKIDVIVGTSSSSILLATHIAQYLKLPMAYVRTSAKSHGKEKQIEGIVKEGSNALLISDIMSTEQDIPISVKAINNSGGKVVYCLTIFNNNLGYIERFLQKEKIPFYNLTCLKVLLAYAWQKGKISIDEKAIVEEWMIDPEDWDNVRRDRIVQMLEKSKREIAEILLKIKSVTISSKRIYKYSSGILSPIYTDNRLLISYPEEWEYVINSFVNVIVNEIGIQNVDVIGGVATAGIPHAAYLAEKLGLPMVYIKSTAEEYGKHSKIEGHINQGEKVLLIEDLISTGSSVISAAKVLKEAGAKVDWCLAIFNYSLKKSKIALEQENIKLITLSDLSTLLDVALHTAVITPIERDLVLEWKKDMENDAESL</sequence>
<keyword evidence="4 6" id="KW-0808">Transferase</keyword>
<comment type="similarity">
    <text evidence="6">Belongs to the purine/pyrimidine phosphoribosyltransferase family. PyrE subfamily.</text>
</comment>
<evidence type="ECO:0000259" key="7">
    <source>
        <dbReference type="Pfam" id="PF00156"/>
    </source>
</evidence>
<keyword evidence="5 6" id="KW-0665">Pyrimidine biosynthesis</keyword>
<dbReference type="InterPro" id="IPR023031">
    <property type="entry name" value="OPRT"/>
</dbReference>
<dbReference type="SUPFAM" id="SSF53271">
    <property type="entry name" value="PRTase-like"/>
    <property type="match status" value="2"/>
</dbReference>
<evidence type="ECO:0000256" key="6">
    <source>
        <dbReference type="HAMAP-Rule" id="MF_01208"/>
    </source>
</evidence>
<evidence type="ECO:0000313" key="9">
    <source>
        <dbReference type="Proteomes" id="UP000050360"/>
    </source>
</evidence>
<keyword evidence="6" id="KW-0460">Magnesium</keyword>
<dbReference type="Pfam" id="PF00156">
    <property type="entry name" value="Pribosyltran"/>
    <property type="match status" value="2"/>
</dbReference>
<dbReference type="NCBIfam" id="TIGR00336">
    <property type="entry name" value="pyrE"/>
    <property type="match status" value="1"/>
</dbReference>
<comment type="subunit">
    <text evidence="6">Homodimer.</text>
</comment>
<dbReference type="EMBL" id="LKCM01000185">
    <property type="protein sequence ID" value="KPQ43042.1"/>
    <property type="molecule type" value="Genomic_DNA"/>
</dbReference>
<dbReference type="PATRIC" id="fig|1719120.3.peg.2615"/>
<comment type="pathway">
    <text evidence="1 6">Pyrimidine metabolism; UMP biosynthesis via de novo pathway; UMP from orotate: step 1/2.</text>
</comment>
<evidence type="ECO:0000256" key="2">
    <source>
        <dbReference type="ARBA" id="ARBA00011971"/>
    </source>
</evidence>
<name>A0A0N8KQT6_9EURY</name>
<dbReference type="GO" id="GO:0044205">
    <property type="term" value="P:'de novo' UMP biosynthetic process"/>
    <property type="evidence" value="ECO:0007669"/>
    <property type="project" value="UniProtKB-UniRule"/>
</dbReference>
<feature type="binding site" description="in other chain" evidence="6">
    <location>
        <begin position="343"/>
        <end position="351"/>
    </location>
    <ligand>
        <name>5-phospho-alpha-D-ribose 1-diphosphate</name>
        <dbReference type="ChEBI" id="CHEBI:58017"/>
        <note>ligand shared between dimeric partners</note>
    </ligand>
</feature>
<dbReference type="PANTHER" id="PTHR19278:SF9">
    <property type="entry name" value="URIDINE 5'-MONOPHOSPHATE SYNTHASE"/>
    <property type="match status" value="1"/>
</dbReference>
<evidence type="ECO:0000256" key="3">
    <source>
        <dbReference type="ARBA" id="ARBA00022676"/>
    </source>
</evidence>
<evidence type="ECO:0000256" key="1">
    <source>
        <dbReference type="ARBA" id="ARBA00004889"/>
    </source>
</evidence>
<accession>A0A0N8KQT6</accession>
<dbReference type="InterPro" id="IPR029057">
    <property type="entry name" value="PRTase-like"/>
</dbReference>
<dbReference type="PANTHER" id="PTHR19278">
    <property type="entry name" value="OROTATE PHOSPHORIBOSYLTRANSFERASE"/>
    <property type="match status" value="1"/>
</dbReference>
<dbReference type="HAMAP" id="MF_01208">
    <property type="entry name" value="PyrE"/>
    <property type="match status" value="1"/>
</dbReference>
<proteinExistence type="inferred from homology"/>
<dbReference type="InterPro" id="IPR000836">
    <property type="entry name" value="PRTase_dom"/>
</dbReference>
<evidence type="ECO:0000256" key="4">
    <source>
        <dbReference type="ARBA" id="ARBA00022679"/>
    </source>
</evidence>
<dbReference type="UniPathway" id="UPA00070">
    <property type="reaction ID" value="UER00119"/>
</dbReference>
<dbReference type="CDD" id="cd06223">
    <property type="entry name" value="PRTases_typeI"/>
    <property type="match status" value="2"/>
</dbReference>
<evidence type="ECO:0000256" key="5">
    <source>
        <dbReference type="ARBA" id="ARBA00022975"/>
    </source>
</evidence>
<dbReference type="EC" id="2.4.2.10" evidence="2 6"/>
<dbReference type="GO" id="GO:0019856">
    <property type="term" value="P:pyrimidine nucleobase biosynthetic process"/>
    <property type="evidence" value="ECO:0007669"/>
    <property type="project" value="TreeGrafter"/>
</dbReference>
<dbReference type="Proteomes" id="UP000050360">
    <property type="component" value="Unassembled WGS sequence"/>
</dbReference>
<dbReference type="AlphaFoldDB" id="A0A0N8KQT6"/>
<dbReference type="InterPro" id="IPR004467">
    <property type="entry name" value="Or_phspho_trans_dom"/>
</dbReference>
<comment type="catalytic activity">
    <reaction evidence="6">
        <text>orotidine 5'-phosphate + diphosphate = orotate + 5-phospho-alpha-D-ribose 1-diphosphate</text>
        <dbReference type="Rhea" id="RHEA:10380"/>
        <dbReference type="ChEBI" id="CHEBI:30839"/>
        <dbReference type="ChEBI" id="CHEBI:33019"/>
        <dbReference type="ChEBI" id="CHEBI:57538"/>
        <dbReference type="ChEBI" id="CHEBI:58017"/>
        <dbReference type="EC" id="2.4.2.10"/>
    </reaction>
</comment>
<comment type="cofactor">
    <cofactor evidence="6">
        <name>Mg(2+)</name>
        <dbReference type="ChEBI" id="CHEBI:18420"/>
    </cofactor>
</comment>
<keyword evidence="3 6" id="KW-0328">Glycosyltransferase</keyword>
<comment type="function">
    <text evidence="6">Catalyzes the transfer of a ribosyl phosphate group from 5-phosphoribose 1-diphosphate to orotate, leading to the formation of orotidine monophosphate (OMP).</text>
</comment>
<evidence type="ECO:0000313" key="8">
    <source>
        <dbReference type="EMBL" id="KPQ43042.1"/>
    </source>
</evidence>